<dbReference type="PROSITE" id="PS00211">
    <property type="entry name" value="ABC_TRANSPORTER_1"/>
    <property type="match status" value="1"/>
</dbReference>
<dbReference type="InterPro" id="IPR003593">
    <property type="entry name" value="AAA+_ATPase"/>
</dbReference>
<evidence type="ECO:0000256" key="6">
    <source>
        <dbReference type="ARBA" id="ARBA00023136"/>
    </source>
</evidence>
<dbReference type="SMART" id="SM00382">
    <property type="entry name" value="AAA"/>
    <property type="match status" value="1"/>
</dbReference>
<feature type="transmembrane region" description="Helical" evidence="7">
    <location>
        <begin position="142"/>
        <end position="161"/>
    </location>
</feature>
<dbReference type="RefSeq" id="WP_204917312.1">
    <property type="nucleotide sequence ID" value="NZ_BAAAQP010000002.1"/>
</dbReference>
<reference evidence="10 11" key="1">
    <citation type="submission" date="2021-01" db="EMBL/GenBank/DDBJ databases">
        <title>Sequencing the genomes of 1000 actinobacteria strains.</title>
        <authorList>
            <person name="Klenk H.-P."/>
        </authorList>
    </citation>
    <scope>NUCLEOTIDE SEQUENCE [LARGE SCALE GENOMIC DNA]</scope>
    <source>
        <strain evidence="10 11">DSM 18662</strain>
    </source>
</reference>
<keyword evidence="6 7" id="KW-0472">Membrane</keyword>
<dbReference type="SUPFAM" id="SSF52540">
    <property type="entry name" value="P-loop containing nucleoside triphosphate hydrolases"/>
    <property type="match status" value="1"/>
</dbReference>
<dbReference type="InterPro" id="IPR003439">
    <property type="entry name" value="ABC_transporter-like_ATP-bd"/>
</dbReference>
<dbReference type="Pfam" id="PF00664">
    <property type="entry name" value="ABC_membrane"/>
    <property type="match status" value="1"/>
</dbReference>
<feature type="transmembrane region" description="Helical" evidence="7">
    <location>
        <begin position="222"/>
        <end position="247"/>
    </location>
</feature>
<evidence type="ECO:0000259" key="9">
    <source>
        <dbReference type="PROSITE" id="PS50929"/>
    </source>
</evidence>
<proteinExistence type="predicted"/>
<dbReference type="InterPro" id="IPR039421">
    <property type="entry name" value="Type_1_exporter"/>
</dbReference>
<dbReference type="PANTHER" id="PTHR24221">
    <property type="entry name" value="ATP-BINDING CASSETTE SUB-FAMILY B"/>
    <property type="match status" value="1"/>
</dbReference>
<dbReference type="Proteomes" id="UP000704762">
    <property type="component" value="Unassembled WGS sequence"/>
</dbReference>
<keyword evidence="2 7" id="KW-0812">Transmembrane</keyword>
<dbReference type="PROSITE" id="PS50893">
    <property type="entry name" value="ABC_TRANSPORTER_2"/>
    <property type="match status" value="1"/>
</dbReference>
<protein>
    <submittedName>
        <fullName evidence="10">ATP-binding cassette subfamily C protein CydC</fullName>
    </submittedName>
</protein>
<dbReference type="Pfam" id="PF00005">
    <property type="entry name" value="ABC_tran"/>
    <property type="match status" value="1"/>
</dbReference>
<keyword evidence="3" id="KW-0547">Nucleotide-binding</keyword>
<keyword evidence="11" id="KW-1185">Reference proteome</keyword>
<feature type="domain" description="ABC transmembrane type-1" evidence="9">
    <location>
        <begin position="7"/>
        <end position="287"/>
    </location>
</feature>
<comment type="caution">
    <text evidence="10">The sequence shown here is derived from an EMBL/GenBank/DDBJ whole genome shotgun (WGS) entry which is preliminary data.</text>
</comment>
<sequence length="535" mass="55621">MKRTRLAAAIGLSALANTAGIGLMGTSAWLLSRAAEQPPVLYLMVAIVTVRALGLGRGVFRYLERLVGHQVALGSLTELRVRVYRRLTGTTLLGRDRGDLLARVTADVDAVVDLVVRVLVPAVSAALVTVATTVVLGALSPAAGVVVLVSALLAGWLVPLLSQWLARHADASLAPCRGELATALTEATGAATDLLAYGADEDMLRRVQQIDGRLRRAEARTAAIQGVAAGCQLLAAGGAVLGSLLVGARGVADGSLRPVYLAVLVLTPIALHEVLGTLIGVAHSWTRTRTALARVTDVLAAEPVGTGDRELPPRSSKGRLHAERLSVGWPGSLVLQHRLDLELGPGDRACLVGPSGSGKTTVAATLLGLIPARGGRVEVSGRVGYLAQDAYLFDTSVAENVRIGNRDATDDEIRVALDRVGLDLELDRLVGQHGVAVSGGEARRVALARLLVGAYDVVILDEPTEHLDADTADRLMRDVWDLFVDAVVLVITHDPAVIAATDVVVSTGAGLGVAPTVDSCPSCPAIGHRSCSSST</sequence>
<organism evidence="10 11">
    <name type="scientific">Microlunatus panaciterrae</name>
    <dbReference type="NCBI Taxonomy" id="400768"/>
    <lineage>
        <taxon>Bacteria</taxon>
        <taxon>Bacillati</taxon>
        <taxon>Actinomycetota</taxon>
        <taxon>Actinomycetes</taxon>
        <taxon>Propionibacteriales</taxon>
        <taxon>Propionibacteriaceae</taxon>
        <taxon>Microlunatus</taxon>
    </lineage>
</organism>
<accession>A0ABS2RJG6</accession>
<evidence type="ECO:0000256" key="4">
    <source>
        <dbReference type="ARBA" id="ARBA00022840"/>
    </source>
</evidence>
<comment type="subcellular location">
    <subcellularLocation>
        <location evidence="1">Cell membrane</location>
        <topology evidence="1">Multi-pass membrane protein</topology>
    </subcellularLocation>
</comment>
<dbReference type="InterPro" id="IPR036640">
    <property type="entry name" value="ABC1_TM_sf"/>
</dbReference>
<evidence type="ECO:0000259" key="8">
    <source>
        <dbReference type="PROSITE" id="PS50893"/>
    </source>
</evidence>
<feature type="transmembrane region" description="Helical" evidence="7">
    <location>
        <begin position="114"/>
        <end position="136"/>
    </location>
</feature>
<dbReference type="InterPro" id="IPR014223">
    <property type="entry name" value="ABC_CydC/D"/>
</dbReference>
<dbReference type="GO" id="GO:0005524">
    <property type="term" value="F:ATP binding"/>
    <property type="evidence" value="ECO:0007669"/>
    <property type="project" value="UniProtKB-KW"/>
</dbReference>
<evidence type="ECO:0000256" key="3">
    <source>
        <dbReference type="ARBA" id="ARBA00022741"/>
    </source>
</evidence>
<name>A0ABS2RJG6_9ACTN</name>
<evidence type="ECO:0000256" key="7">
    <source>
        <dbReference type="SAM" id="Phobius"/>
    </source>
</evidence>
<feature type="transmembrane region" description="Helical" evidence="7">
    <location>
        <begin position="40"/>
        <end position="60"/>
    </location>
</feature>
<dbReference type="SUPFAM" id="SSF90123">
    <property type="entry name" value="ABC transporter transmembrane region"/>
    <property type="match status" value="1"/>
</dbReference>
<keyword evidence="5 7" id="KW-1133">Transmembrane helix</keyword>
<evidence type="ECO:0000313" key="10">
    <source>
        <dbReference type="EMBL" id="MBM7798813.1"/>
    </source>
</evidence>
<dbReference type="EMBL" id="JAFBCF010000001">
    <property type="protein sequence ID" value="MBM7798813.1"/>
    <property type="molecule type" value="Genomic_DNA"/>
</dbReference>
<dbReference type="PANTHER" id="PTHR24221:SF590">
    <property type="entry name" value="COMPONENT LINKED WITH THE ASSEMBLY OF CYTOCHROME' TRANSPORT TRANSMEMBRANE ATP-BINDING PROTEIN ABC TRANSPORTER CYDD-RELATED"/>
    <property type="match status" value="1"/>
</dbReference>
<evidence type="ECO:0000256" key="5">
    <source>
        <dbReference type="ARBA" id="ARBA00022989"/>
    </source>
</evidence>
<dbReference type="InterPro" id="IPR017871">
    <property type="entry name" value="ABC_transporter-like_CS"/>
</dbReference>
<dbReference type="InterPro" id="IPR011527">
    <property type="entry name" value="ABC1_TM_dom"/>
</dbReference>
<dbReference type="NCBIfam" id="TIGR02868">
    <property type="entry name" value="CydC"/>
    <property type="match status" value="1"/>
</dbReference>
<dbReference type="Gene3D" id="1.20.1560.10">
    <property type="entry name" value="ABC transporter type 1, transmembrane domain"/>
    <property type="match status" value="1"/>
</dbReference>
<feature type="transmembrane region" description="Helical" evidence="7">
    <location>
        <begin position="259"/>
        <end position="282"/>
    </location>
</feature>
<feature type="domain" description="ABC transporter" evidence="8">
    <location>
        <begin position="320"/>
        <end position="534"/>
    </location>
</feature>
<evidence type="ECO:0000313" key="11">
    <source>
        <dbReference type="Proteomes" id="UP000704762"/>
    </source>
</evidence>
<dbReference type="PROSITE" id="PS50929">
    <property type="entry name" value="ABC_TM1F"/>
    <property type="match status" value="1"/>
</dbReference>
<evidence type="ECO:0000256" key="1">
    <source>
        <dbReference type="ARBA" id="ARBA00004651"/>
    </source>
</evidence>
<gene>
    <name evidence="10" type="ORF">JOE57_001734</name>
</gene>
<keyword evidence="4 10" id="KW-0067">ATP-binding</keyword>
<dbReference type="InterPro" id="IPR027417">
    <property type="entry name" value="P-loop_NTPase"/>
</dbReference>
<dbReference type="Gene3D" id="3.40.50.300">
    <property type="entry name" value="P-loop containing nucleotide triphosphate hydrolases"/>
    <property type="match status" value="1"/>
</dbReference>
<evidence type="ECO:0000256" key="2">
    <source>
        <dbReference type="ARBA" id="ARBA00022692"/>
    </source>
</evidence>